<dbReference type="Proteomes" id="UP001432027">
    <property type="component" value="Unassembled WGS sequence"/>
</dbReference>
<gene>
    <name evidence="1" type="ORF">PENTCL1PPCAC_530</name>
</gene>
<reference evidence="1" key="1">
    <citation type="submission" date="2023-10" db="EMBL/GenBank/DDBJ databases">
        <title>Genome assembly of Pristionchus species.</title>
        <authorList>
            <person name="Yoshida K."/>
            <person name="Sommer R.J."/>
        </authorList>
    </citation>
    <scope>NUCLEOTIDE SEQUENCE</scope>
    <source>
        <strain evidence="1">RS0144</strain>
    </source>
</reference>
<feature type="non-terminal residue" evidence="1">
    <location>
        <position position="1"/>
    </location>
</feature>
<dbReference type="PANTHER" id="PTHR34150">
    <property type="entry name" value="PROTEIN CBG08832-RELATED"/>
    <property type="match status" value="1"/>
</dbReference>
<comment type="caution">
    <text evidence="1">The sequence shown here is derived from an EMBL/GenBank/DDBJ whole genome shotgun (WGS) entry which is preliminary data.</text>
</comment>
<proteinExistence type="predicted"/>
<name>A0AAV5S8H8_9BILA</name>
<dbReference type="AlphaFoldDB" id="A0AAV5S8H8"/>
<accession>A0AAV5S8H8</accession>
<sequence length="290" mass="30993">RRELPSVDDMQSLALCALLVAAAYATTEISRAKRQSCSTCITVYYLCNNNGNRFVSNYPCSYNNANYGYNNLPQPFYDPYNNCNTGCSNLACNQYGGQYINGQYVAYSTSNQQYSPCASTCCATYYNGYNNAQPQRGSGTFTSLVSRSKRQYNSCRSGETPIATCQNGRCPYNLMCSSSNQCCLCGDGVSAGPCAGGCPSGYLCASSGQCCRGQANPPTNPPTLPPITTRPPIATFPPITTRPPTATFPPITTTTRGNNNGGLQQCGANRSCPNGFTCGDGNVCFPWIIG</sequence>
<dbReference type="EMBL" id="BTSX01000001">
    <property type="protein sequence ID" value="GMS78355.1"/>
    <property type="molecule type" value="Genomic_DNA"/>
</dbReference>
<keyword evidence="2" id="KW-1185">Reference proteome</keyword>
<organism evidence="1 2">
    <name type="scientific">Pristionchus entomophagus</name>
    <dbReference type="NCBI Taxonomy" id="358040"/>
    <lineage>
        <taxon>Eukaryota</taxon>
        <taxon>Metazoa</taxon>
        <taxon>Ecdysozoa</taxon>
        <taxon>Nematoda</taxon>
        <taxon>Chromadorea</taxon>
        <taxon>Rhabditida</taxon>
        <taxon>Rhabditina</taxon>
        <taxon>Diplogasteromorpha</taxon>
        <taxon>Diplogasteroidea</taxon>
        <taxon>Neodiplogasteridae</taxon>
        <taxon>Pristionchus</taxon>
    </lineage>
</organism>
<evidence type="ECO:0000313" key="1">
    <source>
        <dbReference type="EMBL" id="GMS78355.1"/>
    </source>
</evidence>
<dbReference type="PANTHER" id="PTHR34150:SF4">
    <property type="entry name" value="CHITIN BINDING DOMAIN (CHTBD2) CONTAINING"/>
    <property type="match status" value="1"/>
</dbReference>
<evidence type="ECO:0000313" key="2">
    <source>
        <dbReference type="Proteomes" id="UP001432027"/>
    </source>
</evidence>
<protein>
    <submittedName>
        <fullName evidence="1">Uncharacterized protein</fullName>
    </submittedName>
</protein>